<protein>
    <submittedName>
        <fullName evidence="6">Cytochrome c</fullName>
    </submittedName>
</protein>
<dbReference type="GO" id="GO:0046872">
    <property type="term" value="F:metal ion binding"/>
    <property type="evidence" value="ECO:0007669"/>
    <property type="project" value="UniProtKB-KW"/>
</dbReference>
<evidence type="ECO:0000313" key="8">
    <source>
        <dbReference type="Proteomes" id="UP000676951"/>
    </source>
</evidence>
<evidence type="ECO:0000256" key="2">
    <source>
        <dbReference type="ARBA" id="ARBA00022723"/>
    </source>
</evidence>
<dbReference type="AlphaFoldDB" id="A0A975NE88"/>
<dbReference type="SUPFAM" id="SSF46626">
    <property type="entry name" value="Cytochrome c"/>
    <property type="match status" value="1"/>
</dbReference>
<evidence type="ECO:0000259" key="5">
    <source>
        <dbReference type="PROSITE" id="PS51007"/>
    </source>
</evidence>
<reference evidence="6" key="2">
    <citation type="submission" date="2021-06" db="EMBL/GenBank/DDBJ databases">
        <title>Bradyrhizobium sp. S2-20-1 Genome sequencing.</title>
        <authorList>
            <person name="Jin L."/>
        </authorList>
    </citation>
    <scope>NUCLEOTIDE SEQUENCE</scope>
    <source>
        <strain evidence="6">S2-20-1</strain>
    </source>
</reference>
<organism evidence="6 9">
    <name type="scientific">Bradyrhizobium sediminis</name>
    <dbReference type="NCBI Taxonomy" id="2840469"/>
    <lineage>
        <taxon>Bacteria</taxon>
        <taxon>Pseudomonadati</taxon>
        <taxon>Pseudomonadota</taxon>
        <taxon>Alphaproteobacteria</taxon>
        <taxon>Hyphomicrobiales</taxon>
        <taxon>Nitrobacteraceae</taxon>
        <taxon>Bradyrhizobium</taxon>
    </lineage>
</organism>
<evidence type="ECO:0000256" key="4">
    <source>
        <dbReference type="PROSITE-ProRule" id="PRU00433"/>
    </source>
</evidence>
<proteinExistence type="predicted"/>
<gene>
    <name evidence="6" type="ORF">KMZ29_01780</name>
    <name evidence="7" type="ORF">KMZ93_01705</name>
</gene>
<evidence type="ECO:0000313" key="6">
    <source>
        <dbReference type="EMBL" id="QWG13502.1"/>
    </source>
</evidence>
<dbReference type="GO" id="GO:0009055">
    <property type="term" value="F:electron transfer activity"/>
    <property type="evidence" value="ECO:0007669"/>
    <property type="project" value="InterPro"/>
</dbReference>
<dbReference type="InterPro" id="IPR036909">
    <property type="entry name" value="Cyt_c-like_dom_sf"/>
</dbReference>
<dbReference type="Proteomes" id="UP000676951">
    <property type="component" value="Chromosome"/>
</dbReference>
<dbReference type="Gene3D" id="1.10.760.10">
    <property type="entry name" value="Cytochrome c-like domain"/>
    <property type="match status" value="1"/>
</dbReference>
<dbReference type="InterPro" id="IPR009056">
    <property type="entry name" value="Cyt_c-like_dom"/>
</dbReference>
<keyword evidence="8" id="KW-1185">Reference proteome</keyword>
<evidence type="ECO:0000256" key="3">
    <source>
        <dbReference type="ARBA" id="ARBA00023004"/>
    </source>
</evidence>
<accession>A0A975NE88</accession>
<sequence length="115" mass="12452">MSRTVWIRIVLAVVIALAALFLIRMHNAGGAQSSSAAAGHRLAEAWCKECHAIEAATIGAAKPGPDFVMVANQLSTTALSLRVFLQTSHRSMPNLILKPDETDNLINYILSLKRN</sequence>
<dbReference type="GO" id="GO:0020037">
    <property type="term" value="F:heme binding"/>
    <property type="evidence" value="ECO:0007669"/>
    <property type="project" value="InterPro"/>
</dbReference>
<reference evidence="7 8" key="1">
    <citation type="submission" date="2021-06" db="EMBL/GenBank/DDBJ databases">
        <title>Bradyrhizobium sp. S2-11-4 Genome sequencing.</title>
        <authorList>
            <person name="Jin L."/>
        </authorList>
    </citation>
    <scope>NUCLEOTIDE SEQUENCE [LARGE SCALE GENOMIC DNA]</scope>
    <source>
        <strain evidence="7 8">S2-11-4</strain>
    </source>
</reference>
<name>A0A975NE88_9BRAD</name>
<evidence type="ECO:0000313" key="9">
    <source>
        <dbReference type="Proteomes" id="UP000680839"/>
    </source>
</evidence>
<evidence type="ECO:0000256" key="1">
    <source>
        <dbReference type="ARBA" id="ARBA00022617"/>
    </source>
</evidence>
<dbReference type="EMBL" id="CP076136">
    <property type="protein sequence ID" value="QWG23690.1"/>
    <property type="molecule type" value="Genomic_DNA"/>
</dbReference>
<dbReference type="PROSITE" id="PS51007">
    <property type="entry name" value="CYTC"/>
    <property type="match status" value="1"/>
</dbReference>
<dbReference type="Pfam" id="PF00034">
    <property type="entry name" value="Cytochrom_C"/>
    <property type="match status" value="1"/>
</dbReference>
<evidence type="ECO:0000313" key="7">
    <source>
        <dbReference type="EMBL" id="QWG23690.1"/>
    </source>
</evidence>
<feature type="domain" description="Cytochrome c" evidence="5">
    <location>
        <begin position="34"/>
        <end position="113"/>
    </location>
</feature>
<keyword evidence="1 4" id="KW-0349">Heme</keyword>
<dbReference type="RefSeq" id="WP_215604440.1">
    <property type="nucleotide sequence ID" value="NZ_CP076134.1"/>
</dbReference>
<dbReference type="Proteomes" id="UP000680839">
    <property type="component" value="Chromosome"/>
</dbReference>
<dbReference type="EMBL" id="CP076134">
    <property type="protein sequence ID" value="QWG13502.1"/>
    <property type="molecule type" value="Genomic_DNA"/>
</dbReference>
<keyword evidence="3 4" id="KW-0408">Iron</keyword>
<keyword evidence="2 4" id="KW-0479">Metal-binding</keyword>